<feature type="compositionally biased region" description="Polar residues" evidence="1">
    <location>
        <begin position="206"/>
        <end position="219"/>
    </location>
</feature>
<feature type="region of interest" description="Disordered" evidence="1">
    <location>
        <begin position="200"/>
        <end position="259"/>
    </location>
</feature>
<accession>A0A6A6P121</accession>
<name>A0A6A6P121_9PEZI</name>
<protein>
    <submittedName>
        <fullName evidence="2">Uncharacterized protein</fullName>
    </submittedName>
</protein>
<dbReference type="Proteomes" id="UP000799766">
    <property type="component" value="Unassembled WGS sequence"/>
</dbReference>
<feature type="region of interest" description="Disordered" evidence="1">
    <location>
        <begin position="108"/>
        <end position="128"/>
    </location>
</feature>
<sequence>MAVRNTNSVLYRYRPLIGQEDRLRSRARANRHLKGDGPLHCVQLPRTAIDKRANALWAEESPFLQAHRTVVLFRPFTAPSGPYSTHDLCFLGAYYVCSIATERWGPKKESDRTGCFPEERDDCRSAPGPQMWLANRSGLLGRRRSRGTPPTSLVMRLRPLAVEGAAGRTTCAVAHLISTLINAQTSECNIRTWLHRSAETGRTKGLTGQSDPASGTQPSERLEVRSKESIFCDTTVPGSSKTLSPLGLSKHPAQNEYKY</sequence>
<gene>
    <name evidence="2" type="ORF">BDY21DRAFT_343828</name>
</gene>
<organism evidence="2 3">
    <name type="scientific">Lineolata rhizophorae</name>
    <dbReference type="NCBI Taxonomy" id="578093"/>
    <lineage>
        <taxon>Eukaryota</taxon>
        <taxon>Fungi</taxon>
        <taxon>Dikarya</taxon>
        <taxon>Ascomycota</taxon>
        <taxon>Pezizomycotina</taxon>
        <taxon>Dothideomycetes</taxon>
        <taxon>Dothideomycetes incertae sedis</taxon>
        <taxon>Lineolatales</taxon>
        <taxon>Lineolataceae</taxon>
        <taxon>Lineolata</taxon>
    </lineage>
</organism>
<dbReference type="AlphaFoldDB" id="A0A6A6P121"/>
<reference evidence="2" key="1">
    <citation type="journal article" date="2020" name="Stud. Mycol.">
        <title>101 Dothideomycetes genomes: a test case for predicting lifestyles and emergence of pathogens.</title>
        <authorList>
            <person name="Haridas S."/>
            <person name="Albert R."/>
            <person name="Binder M."/>
            <person name="Bloem J."/>
            <person name="Labutti K."/>
            <person name="Salamov A."/>
            <person name="Andreopoulos B."/>
            <person name="Baker S."/>
            <person name="Barry K."/>
            <person name="Bills G."/>
            <person name="Bluhm B."/>
            <person name="Cannon C."/>
            <person name="Castanera R."/>
            <person name="Culley D."/>
            <person name="Daum C."/>
            <person name="Ezra D."/>
            <person name="Gonzalez J."/>
            <person name="Henrissat B."/>
            <person name="Kuo A."/>
            <person name="Liang C."/>
            <person name="Lipzen A."/>
            <person name="Lutzoni F."/>
            <person name="Magnuson J."/>
            <person name="Mondo S."/>
            <person name="Nolan M."/>
            <person name="Ohm R."/>
            <person name="Pangilinan J."/>
            <person name="Park H.-J."/>
            <person name="Ramirez L."/>
            <person name="Alfaro M."/>
            <person name="Sun H."/>
            <person name="Tritt A."/>
            <person name="Yoshinaga Y."/>
            <person name="Zwiers L.-H."/>
            <person name="Turgeon B."/>
            <person name="Goodwin S."/>
            <person name="Spatafora J."/>
            <person name="Crous P."/>
            <person name="Grigoriev I."/>
        </authorList>
    </citation>
    <scope>NUCLEOTIDE SEQUENCE</scope>
    <source>
        <strain evidence="2">ATCC 16933</strain>
    </source>
</reference>
<dbReference type="EMBL" id="MU001680">
    <property type="protein sequence ID" value="KAF2457432.1"/>
    <property type="molecule type" value="Genomic_DNA"/>
</dbReference>
<feature type="compositionally biased region" description="Basic and acidic residues" evidence="1">
    <location>
        <begin position="108"/>
        <end position="124"/>
    </location>
</feature>
<keyword evidence="3" id="KW-1185">Reference proteome</keyword>
<evidence type="ECO:0000313" key="3">
    <source>
        <dbReference type="Proteomes" id="UP000799766"/>
    </source>
</evidence>
<proteinExistence type="predicted"/>
<feature type="compositionally biased region" description="Basic and acidic residues" evidence="1">
    <location>
        <begin position="220"/>
        <end position="230"/>
    </location>
</feature>
<evidence type="ECO:0000256" key="1">
    <source>
        <dbReference type="SAM" id="MobiDB-lite"/>
    </source>
</evidence>
<evidence type="ECO:0000313" key="2">
    <source>
        <dbReference type="EMBL" id="KAF2457432.1"/>
    </source>
</evidence>